<evidence type="ECO:0000313" key="2">
    <source>
        <dbReference type="Proteomes" id="UP000195570"/>
    </source>
</evidence>
<proteinExistence type="predicted"/>
<sequence length="101" mass="11033">MYLAVFQEFAHSKVLERIQSEDICRVDVAPMPCSSAKSEEELAVVRASAKLIIEDPEKENEEAVEAALATLGGLGFSITHRHPVTSAGCPMRDRVILTYTG</sequence>
<dbReference type="RefSeq" id="XP_067081180.1">
    <property type="nucleotide sequence ID" value="XM_067225079.1"/>
</dbReference>
<dbReference type="AlphaFoldDB" id="A0A1G4IDJ8"/>
<organism evidence="1 2">
    <name type="scientific">Trypanosoma equiperdum</name>
    <dbReference type="NCBI Taxonomy" id="5694"/>
    <lineage>
        <taxon>Eukaryota</taxon>
        <taxon>Discoba</taxon>
        <taxon>Euglenozoa</taxon>
        <taxon>Kinetoplastea</taxon>
        <taxon>Metakinetoplastina</taxon>
        <taxon>Trypanosomatida</taxon>
        <taxon>Trypanosomatidae</taxon>
        <taxon>Trypanosoma</taxon>
    </lineage>
</organism>
<protein>
    <submittedName>
        <fullName evidence="1">Uncharacterized protein</fullName>
    </submittedName>
</protein>
<accession>A0A1G4IDJ8</accession>
<dbReference type="Proteomes" id="UP000195570">
    <property type="component" value="Unassembled WGS sequence"/>
</dbReference>
<dbReference type="GeneID" id="92375865"/>
<name>A0A1G4IDJ8_TRYEQ</name>
<keyword evidence="2" id="KW-1185">Reference proteome</keyword>
<gene>
    <name evidence="1" type="ORF">TEOVI_000192500</name>
</gene>
<evidence type="ECO:0000313" key="1">
    <source>
        <dbReference type="EMBL" id="SCU70352.1"/>
    </source>
</evidence>
<comment type="caution">
    <text evidence="1">The sequence shown here is derived from an EMBL/GenBank/DDBJ whole genome shotgun (WGS) entry which is preliminary data.</text>
</comment>
<dbReference type="VEuPathDB" id="TriTrypDB:TEOVI_000192500"/>
<reference evidence="1" key="1">
    <citation type="submission" date="2016-09" db="EMBL/GenBank/DDBJ databases">
        <authorList>
            <person name="Hebert L."/>
            <person name="Moumen B."/>
        </authorList>
    </citation>
    <scope>NUCLEOTIDE SEQUENCE [LARGE SCALE GENOMIC DNA]</scope>
    <source>
        <strain evidence="1">OVI</strain>
    </source>
</reference>
<dbReference type="EMBL" id="CZPT02001419">
    <property type="protein sequence ID" value="SCU70352.1"/>
    <property type="molecule type" value="Genomic_DNA"/>
</dbReference>